<evidence type="ECO:0000256" key="3">
    <source>
        <dbReference type="ARBA" id="ARBA00022553"/>
    </source>
</evidence>
<keyword evidence="7" id="KW-0106">Calcium</keyword>
<dbReference type="CDD" id="cd00051">
    <property type="entry name" value="EFh"/>
    <property type="match status" value="1"/>
</dbReference>
<feature type="compositionally biased region" description="Basic and acidic residues" evidence="13">
    <location>
        <begin position="117"/>
        <end position="137"/>
    </location>
</feature>
<keyword evidence="2" id="KW-0963">Cytoplasm</keyword>
<evidence type="ECO:0000256" key="13">
    <source>
        <dbReference type="SAM" id="MobiDB-lite"/>
    </source>
</evidence>
<dbReference type="InterPro" id="IPR011992">
    <property type="entry name" value="EF-hand-dom_pair"/>
</dbReference>
<keyword evidence="3" id="KW-0597">Phosphoprotein</keyword>
<gene>
    <name evidence="15" type="ORF">GDO54_011167</name>
</gene>
<feature type="domain" description="EF-hand" evidence="14">
    <location>
        <begin position="235"/>
        <end position="270"/>
    </location>
</feature>
<keyword evidence="9 12" id="KW-0175">Coiled coil</keyword>
<evidence type="ECO:0000256" key="7">
    <source>
        <dbReference type="ARBA" id="ARBA00022837"/>
    </source>
</evidence>
<dbReference type="SMART" id="SM00054">
    <property type="entry name" value="EFh"/>
    <property type="match status" value="3"/>
</dbReference>
<evidence type="ECO:0000256" key="4">
    <source>
        <dbReference type="ARBA" id="ARBA00022701"/>
    </source>
</evidence>
<feature type="region of interest" description="Disordered" evidence="13">
    <location>
        <begin position="108"/>
        <end position="165"/>
    </location>
</feature>
<evidence type="ECO:0000256" key="12">
    <source>
        <dbReference type="SAM" id="Coils"/>
    </source>
</evidence>
<comment type="caution">
    <text evidence="15">The sequence shown here is derived from an EMBL/GenBank/DDBJ whole genome shotgun (WGS) entry which is preliminary data.</text>
</comment>
<dbReference type="GO" id="GO:0005874">
    <property type="term" value="C:microtubule"/>
    <property type="evidence" value="ECO:0007669"/>
    <property type="project" value="UniProtKB-KW"/>
</dbReference>
<dbReference type="Gene3D" id="1.10.238.10">
    <property type="entry name" value="EF-hand"/>
    <property type="match status" value="2"/>
</dbReference>
<dbReference type="GO" id="GO:0005509">
    <property type="term" value="F:calcium ion binding"/>
    <property type="evidence" value="ECO:0007669"/>
    <property type="project" value="InterPro"/>
</dbReference>
<reference evidence="15" key="1">
    <citation type="thesis" date="2020" institute="ProQuest LLC" country="789 East Eisenhower Parkway, Ann Arbor, MI, USA">
        <title>Comparative Genomics and Chromosome Evolution.</title>
        <authorList>
            <person name="Mudd A.B."/>
        </authorList>
    </citation>
    <scope>NUCLEOTIDE SEQUENCE</scope>
    <source>
        <strain evidence="15">1538</strain>
        <tissue evidence="15">Blood</tissue>
    </source>
</reference>
<protein>
    <recommendedName>
        <fullName evidence="11">Ninein-like protein</fullName>
    </recommendedName>
</protein>
<name>A0AAV3AC95_PYXAD</name>
<feature type="compositionally biased region" description="Basic and acidic residues" evidence="13">
    <location>
        <begin position="156"/>
        <end position="165"/>
    </location>
</feature>
<evidence type="ECO:0000313" key="15">
    <source>
        <dbReference type="EMBL" id="DBA26981.1"/>
    </source>
</evidence>
<keyword evidence="6" id="KW-0677">Repeat</keyword>
<dbReference type="FunFam" id="1.10.238.10:FF:000209">
    <property type="entry name" value="Ninein like"/>
    <property type="match status" value="1"/>
</dbReference>
<sequence length="1373" mass="160214">MDKEEENKYVSQLQEVFTSCDTTGTGYLDKDELTDLCHKLHLDAQLPLLLQTLLGNDHFARVNFEEFKEGFVAVLSSTIDISISEDDDDESSYLEPVIPDEVKPKFVKGTKKYGRRSRPEREAAENEANKHLQETHQCKNKKKSSLRRSSSLESVESLKSDEEAEIVREPEIQNFEAEGQLRAWNTAIYDSTRRTSDMTENQVQDIWEELGIGHNGYLNRQELATVCQNIGLEDLTKEELEDLFNKLDRDGDGRVSFQEFQVGLFSHTPISSTPLKHQRPWALYQPEDSSHKTPSLLSGFGGFHIFSSIDDGTGFGNPEQIMIVWEEEGIGGGKDILLSLDFSPEQQVNLLELTAALDNELIATKNRIYLAALASYKHELHHQHNQVEQISKERNKAKQDLERAEMRNSLLVDEVDDHNSVMESLNESKIRDLEQEYRQRLSSMRSELENEKEQIIQQNDQQKKKLETDLANYQIEQAYLKHKLDLSVKENSRLQKEMVEIVGKLSESESQVAKLQTSLDQILQEKKLTDPHNTEFDTQEEKFAEIIREYEVQCRRVKELRDQNDELQIQLETLRSQLSESKYSRLLAKMKDNKLLHHKAKEKIHQSHSNTDMPAKKGLTSRLRRSMSAAGSNGLPEAPSMTMEAELTKHQVKELQQEIEDLKIQLETKVNYYEREVELMKANFEKERKDIEHSFKLEITEIEEQKADLEELNAKYQEVIDGLKGQQPKTAQLQEMEKKFERERASMEEYYAKEVSALGQRLSREKEQLEEELKRSHQHELQSMRMELTRLSEDNTFLRSKAERFQQDIVNLDDSNKKYRTQLEDLRKETEFLNSKLEQLSKQYQDYQNELSQSNVQHEQTVLHLNNKLQEVMEEKDEANVTLEQMQGMITILQTERQDQHIVWQKEKEELEQELQKTKQENEKYWDELCQLNTQSLQLTSTLSGLTAQREGSYETIQQMNAKFQEAIEEKLQASALVEQLQGKLNELKRENLQNEAEWQREKEHLESKLETSKQENSKTHNELCQLATTVSELKIEYEDGQQNIQLLESSLKEVTRQKEEAVATAEKIQIQLHVVEREKTDCCRAREQLEKDLQTFKAKIEALILQHKQEKQDLLNGLDESNKQLLVVATLQEEVSSLKKVKQSLEEQCISVTELLKESTDKVSQTEILKAELKDAHEECQTLKRMQDQLKAELEASQDQLLEAKSRLTLAQSQQLREVQQWKEKVSSYVPKQQLSHLQSRLSEEQQKVQQLQERLRFHAEQTNRQLAMQQEEHERLLRRMEERMQEVEMNLKNVRMILREKVDQLKEQLEKNTKSDILLKDLYVENAQLMKALQVTEQRQKSAEKKNYVLEEKIAALNKVVRKIAPASLAV</sequence>
<proteinExistence type="predicted"/>
<evidence type="ECO:0000256" key="9">
    <source>
        <dbReference type="ARBA" id="ARBA00023054"/>
    </source>
</evidence>
<evidence type="ECO:0000256" key="5">
    <source>
        <dbReference type="ARBA" id="ARBA00022723"/>
    </source>
</evidence>
<dbReference type="InterPro" id="IPR002048">
    <property type="entry name" value="EF_hand_dom"/>
</dbReference>
<dbReference type="GO" id="GO:0034454">
    <property type="term" value="P:microtubule anchoring at centrosome"/>
    <property type="evidence" value="ECO:0007669"/>
    <property type="project" value="TreeGrafter"/>
</dbReference>
<feature type="coiled-coil region" evidence="12">
    <location>
        <begin position="971"/>
        <end position="1348"/>
    </location>
</feature>
<feature type="domain" description="EF-hand" evidence="14">
    <location>
        <begin position="8"/>
        <end position="43"/>
    </location>
</feature>
<feature type="coiled-coil region" evidence="12">
    <location>
        <begin position="550"/>
        <end position="584"/>
    </location>
</feature>
<evidence type="ECO:0000256" key="6">
    <source>
        <dbReference type="ARBA" id="ARBA00022737"/>
    </source>
</evidence>
<evidence type="ECO:0000256" key="2">
    <source>
        <dbReference type="ARBA" id="ARBA00022490"/>
    </source>
</evidence>
<keyword evidence="5" id="KW-0479">Metal-binding</keyword>
<keyword evidence="10" id="KW-0206">Cytoskeleton</keyword>
<dbReference type="PROSITE" id="PS00018">
    <property type="entry name" value="EF_HAND_1"/>
    <property type="match status" value="1"/>
</dbReference>
<feature type="coiled-coil region" evidence="12">
    <location>
        <begin position="645"/>
        <end position="928"/>
    </location>
</feature>
<keyword evidence="4" id="KW-0493">Microtubule</keyword>
<evidence type="ECO:0000256" key="10">
    <source>
        <dbReference type="ARBA" id="ARBA00023212"/>
    </source>
</evidence>
<keyword evidence="8" id="KW-0832">Ubl conjugation</keyword>
<feature type="domain" description="EF-hand" evidence="14">
    <location>
        <begin position="198"/>
        <end position="233"/>
    </location>
</feature>
<keyword evidence="16" id="KW-1185">Reference proteome</keyword>
<dbReference type="SUPFAM" id="SSF47473">
    <property type="entry name" value="EF-hand"/>
    <property type="match status" value="1"/>
</dbReference>
<evidence type="ECO:0000259" key="14">
    <source>
        <dbReference type="PROSITE" id="PS50222"/>
    </source>
</evidence>
<organism evidence="15 16">
    <name type="scientific">Pyxicephalus adspersus</name>
    <name type="common">African bullfrog</name>
    <dbReference type="NCBI Taxonomy" id="30357"/>
    <lineage>
        <taxon>Eukaryota</taxon>
        <taxon>Metazoa</taxon>
        <taxon>Chordata</taxon>
        <taxon>Craniata</taxon>
        <taxon>Vertebrata</taxon>
        <taxon>Euteleostomi</taxon>
        <taxon>Amphibia</taxon>
        <taxon>Batrachia</taxon>
        <taxon>Anura</taxon>
        <taxon>Neobatrachia</taxon>
        <taxon>Ranoidea</taxon>
        <taxon>Pyxicephalidae</taxon>
        <taxon>Pyxicephalinae</taxon>
        <taxon>Pyxicephalus</taxon>
    </lineage>
</organism>
<dbReference type="Proteomes" id="UP001181693">
    <property type="component" value="Unassembled WGS sequence"/>
</dbReference>
<dbReference type="EMBL" id="DYDO01000004">
    <property type="protein sequence ID" value="DBA26981.1"/>
    <property type="molecule type" value="Genomic_DNA"/>
</dbReference>
<dbReference type="PANTHER" id="PTHR18905">
    <property type="entry name" value="NINEIN"/>
    <property type="match status" value="1"/>
</dbReference>
<dbReference type="FunFam" id="1.10.238.10:FF:000094">
    <property type="entry name" value="ninein isoform X7"/>
    <property type="match status" value="1"/>
</dbReference>
<feature type="coiled-coil region" evidence="12">
    <location>
        <begin position="380"/>
        <end position="476"/>
    </location>
</feature>
<dbReference type="InterPro" id="IPR018247">
    <property type="entry name" value="EF_Hand_1_Ca_BS"/>
</dbReference>
<evidence type="ECO:0000256" key="8">
    <source>
        <dbReference type="ARBA" id="ARBA00022843"/>
    </source>
</evidence>
<evidence type="ECO:0000313" key="16">
    <source>
        <dbReference type="Proteomes" id="UP001181693"/>
    </source>
</evidence>
<dbReference type="Pfam" id="PF13499">
    <property type="entry name" value="EF-hand_7"/>
    <property type="match status" value="1"/>
</dbReference>
<dbReference type="GO" id="GO:0005813">
    <property type="term" value="C:centrosome"/>
    <property type="evidence" value="ECO:0007669"/>
    <property type="project" value="UniProtKB-SubCell"/>
</dbReference>
<dbReference type="PROSITE" id="PS50222">
    <property type="entry name" value="EF_HAND_2"/>
    <property type="match status" value="3"/>
</dbReference>
<comment type="subcellular location">
    <subcellularLocation>
        <location evidence="1">Cytoplasm</location>
        <location evidence="1">Cytoskeleton</location>
        <location evidence="1">Microtubule organizing center</location>
        <location evidence="1">Centrosome</location>
    </subcellularLocation>
</comment>
<evidence type="ECO:0000256" key="11">
    <source>
        <dbReference type="ARBA" id="ARBA00071185"/>
    </source>
</evidence>
<dbReference type="PANTHER" id="PTHR18905:SF12">
    <property type="entry name" value="NINEIN-LIKE PROTEIN"/>
    <property type="match status" value="1"/>
</dbReference>
<accession>A0AAV3AC95</accession>
<evidence type="ECO:0000256" key="1">
    <source>
        <dbReference type="ARBA" id="ARBA00004300"/>
    </source>
</evidence>